<sequence>MLARLSTASKVLSPRSPETAQVSSPGKRASGVTSPRLKLSLDNQSSDKTDLIHAVLTQLDQLIRRMDEIKPAKLRSVRLGGELRGLLGKAEDELKAHSDTFKKHETSSGLNIQLQNFQATLFALVPIIDVIHAKKFLVNSFVKRNIQFAFQEISSYYSSLFTELSLAVARDSGSAAEAAVLAALSQNQQVPEEVEDYDAMYLTAHQYFFGHGKEKNVEQAFRLYLTAAKNKQVDAMVCVGCMYREGLATEKDQETALQWFHQAADSGSIDGTYYLGLLLMEKASLISHAQKQQETYAQAHVHLVQSAYRGFACAQFTLGNIYLNGNMGIPADTAKAQDLFKQASSSKHVAANVALGKMLMDQGEKSQAAYHFNQAIIHSKECTEPCIVEAMYHLGRLYLQGDGVPKDLKRGLSNLRQAAIAGNISAKEELAQIVLEENPTEALQLMLDVNSPQAAFLRGCIFESPGFRSLQTALFHYTAAAEQGHVQAAMRAASIFYSGYSESKLAPNRAKAFHMYSVAAVANNSDALNALGLMHEEGIGCQLDLQQAAKCFKQAADLGNPYAHFNYGCLLRDGKGVEKDDTQAHWHFRQAKQLGYPRSNP</sequence>
<dbReference type="Pfam" id="PF08238">
    <property type="entry name" value="Sel1"/>
    <property type="match status" value="8"/>
</dbReference>
<dbReference type="AlphaFoldDB" id="A0A6G0W497"/>
<evidence type="ECO:0000256" key="1">
    <source>
        <dbReference type="ARBA" id="ARBA00038101"/>
    </source>
</evidence>
<organism evidence="3 4">
    <name type="scientific">Aphanomyces euteiches</name>
    <dbReference type="NCBI Taxonomy" id="100861"/>
    <lineage>
        <taxon>Eukaryota</taxon>
        <taxon>Sar</taxon>
        <taxon>Stramenopiles</taxon>
        <taxon>Oomycota</taxon>
        <taxon>Saprolegniomycetes</taxon>
        <taxon>Saprolegniales</taxon>
        <taxon>Verrucalvaceae</taxon>
        <taxon>Aphanomyces</taxon>
    </lineage>
</organism>
<protein>
    <submittedName>
        <fullName evidence="3">Uncharacterized protein</fullName>
    </submittedName>
</protein>
<dbReference type="EMBL" id="VJMJ01000364">
    <property type="protein sequence ID" value="KAF0721785.1"/>
    <property type="molecule type" value="Genomic_DNA"/>
</dbReference>
<dbReference type="SMART" id="SM00671">
    <property type="entry name" value="SEL1"/>
    <property type="match status" value="8"/>
</dbReference>
<gene>
    <name evidence="3" type="ORF">Ae201684_018893</name>
</gene>
<dbReference type="Gene3D" id="1.25.40.10">
    <property type="entry name" value="Tetratricopeptide repeat domain"/>
    <property type="match status" value="3"/>
</dbReference>
<dbReference type="Proteomes" id="UP000481153">
    <property type="component" value="Unassembled WGS sequence"/>
</dbReference>
<name>A0A6G0W497_9STRA</name>
<dbReference type="PANTHER" id="PTHR11102">
    <property type="entry name" value="SEL-1-LIKE PROTEIN"/>
    <property type="match status" value="1"/>
</dbReference>
<keyword evidence="4" id="KW-1185">Reference proteome</keyword>
<evidence type="ECO:0000313" key="3">
    <source>
        <dbReference type="EMBL" id="KAF0721785.1"/>
    </source>
</evidence>
<dbReference type="PANTHER" id="PTHR11102:SF160">
    <property type="entry name" value="ERAD-ASSOCIATED E3 UBIQUITIN-PROTEIN LIGASE COMPONENT HRD3"/>
    <property type="match status" value="1"/>
</dbReference>
<proteinExistence type="inferred from homology"/>
<feature type="region of interest" description="Disordered" evidence="2">
    <location>
        <begin position="1"/>
        <end position="37"/>
    </location>
</feature>
<comment type="caution">
    <text evidence="3">The sequence shown here is derived from an EMBL/GenBank/DDBJ whole genome shotgun (WGS) entry which is preliminary data.</text>
</comment>
<evidence type="ECO:0000256" key="2">
    <source>
        <dbReference type="SAM" id="MobiDB-lite"/>
    </source>
</evidence>
<comment type="similarity">
    <text evidence="1">Belongs to the sel-1 family.</text>
</comment>
<dbReference type="InterPro" id="IPR006597">
    <property type="entry name" value="Sel1-like"/>
</dbReference>
<dbReference type="VEuPathDB" id="FungiDB:AeMF1_021239"/>
<evidence type="ECO:0000313" key="4">
    <source>
        <dbReference type="Proteomes" id="UP000481153"/>
    </source>
</evidence>
<dbReference type="SUPFAM" id="SSF81901">
    <property type="entry name" value="HCP-like"/>
    <property type="match status" value="3"/>
</dbReference>
<dbReference type="InterPro" id="IPR050767">
    <property type="entry name" value="Sel1_AlgK"/>
</dbReference>
<accession>A0A6G0W497</accession>
<feature type="compositionally biased region" description="Polar residues" evidence="2">
    <location>
        <begin position="1"/>
        <end position="24"/>
    </location>
</feature>
<dbReference type="InterPro" id="IPR011990">
    <property type="entry name" value="TPR-like_helical_dom_sf"/>
</dbReference>
<reference evidence="3 4" key="1">
    <citation type="submission" date="2019-07" db="EMBL/GenBank/DDBJ databases">
        <title>Genomics analysis of Aphanomyces spp. identifies a new class of oomycete effector associated with host adaptation.</title>
        <authorList>
            <person name="Gaulin E."/>
        </authorList>
    </citation>
    <scope>NUCLEOTIDE SEQUENCE [LARGE SCALE GENOMIC DNA]</scope>
    <source>
        <strain evidence="3 4">ATCC 201684</strain>
    </source>
</reference>